<accession>A0A433DF24</accession>
<dbReference type="EMBL" id="RBNI01002320">
    <property type="protein sequence ID" value="RUP49414.1"/>
    <property type="molecule type" value="Genomic_DNA"/>
</dbReference>
<reference evidence="3 4" key="1">
    <citation type="journal article" date="2018" name="New Phytol.">
        <title>Phylogenomics of Endogonaceae and evolution of mycorrhizas within Mucoromycota.</title>
        <authorList>
            <person name="Chang Y."/>
            <person name="Desiro A."/>
            <person name="Na H."/>
            <person name="Sandor L."/>
            <person name="Lipzen A."/>
            <person name="Clum A."/>
            <person name="Barry K."/>
            <person name="Grigoriev I.V."/>
            <person name="Martin F.M."/>
            <person name="Stajich J.E."/>
            <person name="Smith M.E."/>
            <person name="Bonito G."/>
            <person name="Spatafora J.W."/>
        </authorList>
    </citation>
    <scope>NUCLEOTIDE SEQUENCE [LARGE SCALE GENOMIC DNA]</scope>
    <source>
        <strain evidence="3 4">GMNB39</strain>
    </source>
</reference>
<evidence type="ECO:0000256" key="2">
    <source>
        <dbReference type="ARBA" id="ARBA00022737"/>
    </source>
</evidence>
<dbReference type="Pfam" id="PF00400">
    <property type="entry name" value="WD40"/>
    <property type="match status" value="1"/>
</dbReference>
<dbReference type="InterPro" id="IPR015943">
    <property type="entry name" value="WD40/YVTN_repeat-like_dom_sf"/>
</dbReference>
<dbReference type="Gene3D" id="2.130.10.10">
    <property type="entry name" value="YVTN repeat-like/Quinoprotein amine dehydrogenase"/>
    <property type="match status" value="1"/>
</dbReference>
<feature type="non-terminal residue" evidence="3">
    <location>
        <position position="463"/>
    </location>
</feature>
<protein>
    <recommendedName>
        <fullName evidence="5">WD40-repeat-containing domain protein</fullName>
    </recommendedName>
</protein>
<keyword evidence="4" id="KW-1185">Reference proteome</keyword>
<dbReference type="AlphaFoldDB" id="A0A433DF24"/>
<dbReference type="InterPro" id="IPR001680">
    <property type="entry name" value="WD40_rpt"/>
</dbReference>
<dbReference type="GO" id="GO:0045717">
    <property type="term" value="P:negative regulation of fatty acid biosynthetic process"/>
    <property type="evidence" value="ECO:0007669"/>
    <property type="project" value="TreeGrafter"/>
</dbReference>
<dbReference type="SMART" id="SM00320">
    <property type="entry name" value="WD40"/>
    <property type="match status" value="4"/>
</dbReference>
<proteinExistence type="predicted"/>
<dbReference type="InterPro" id="IPR045151">
    <property type="entry name" value="DCAF8"/>
</dbReference>
<dbReference type="SUPFAM" id="SSF50978">
    <property type="entry name" value="WD40 repeat-like"/>
    <property type="match status" value="1"/>
</dbReference>
<organism evidence="3 4">
    <name type="scientific">Jimgerdemannia flammicorona</name>
    <dbReference type="NCBI Taxonomy" id="994334"/>
    <lineage>
        <taxon>Eukaryota</taxon>
        <taxon>Fungi</taxon>
        <taxon>Fungi incertae sedis</taxon>
        <taxon>Mucoromycota</taxon>
        <taxon>Mucoromycotina</taxon>
        <taxon>Endogonomycetes</taxon>
        <taxon>Endogonales</taxon>
        <taxon>Endogonaceae</taxon>
        <taxon>Jimgerdemannia</taxon>
    </lineage>
</organism>
<evidence type="ECO:0000256" key="1">
    <source>
        <dbReference type="ARBA" id="ARBA00022574"/>
    </source>
</evidence>
<dbReference type="OrthoDB" id="2414538at2759"/>
<dbReference type="GO" id="GO:0005737">
    <property type="term" value="C:cytoplasm"/>
    <property type="evidence" value="ECO:0007669"/>
    <property type="project" value="TreeGrafter"/>
</dbReference>
<evidence type="ECO:0008006" key="5">
    <source>
        <dbReference type="Google" id="ProtNLM"/>
    </source>
</evidence>
<evidence type="ECO:0000313" key="4">
    <source>
        <dbReference type="Proteomes" id="UP000268093"/>
    </source>
</evidence>
<gene>
    <name evidence="3" type="ORF">BC936DRAFT_142575</name>
</gene>
<comment type="caution">
    <text evidence="3">The sequence shown here is derived from an EMBL/GenBank/DDBJ whole genome shotgun (WGS) entry which is preliminary data.</text>
</comment>
<keyword evidence="1" id="KW-0853">WD repeat</keyword>
<sequence length="463" mass="50915">MRGCSGSAWKVFWVDPATSARDVIKRKEDGVTSAISLSLFPLITESTRLHQPKTIRDVIAYRLLFPLPFGVPCPSHPIHPSVPSKHVLKHTRPRARWSESHPAEYPSSPLNLPCVHTPPCTKGYGYPDNPTVLTLTLSFTSQRNLFKPVSALAPHAGQGARGTHGLREHNLVSVGVLVSLSSTHVICDVLDNEPWDAPFPNSWSSQGDKLITGSDDTNICIWKTYDDFALACTIETGRSEMKTEKLNWHGFTHLKPHTPLRPHLSGHRANIFSAKFLPCTSDAVAASCAGDSEVRVFDVSRSASRLLREGEGSHLRRVYTCHRDRVKRIALEEGNPWVFLSCSTIRHFDLRVPHTCTRQPHRLSSYASSSTTSSSSAAASEGCPSPLLNYHPFGIHLNTITASRLNPHQFAVAGSNRHIFLHDRRMCSPAPRDAGRGPRRDDQSAGSVCVKKFCPGGEAGDAI</sequence>
<dbReference type="Proteomes" id="UP000268093">
    <property type="component" value="Unassembled WGS sequence"/>
</dbReference>
<name>A0A433DF24_9FUNG</name>
<dbReference type="PANTHER" id="PTHR15574:SF40">
    <property type="entry name" value="WD AND TETRATRICOPEPTIDE REPEATS PROTEIN 1"/>
    <property type="match status" value="1"/>
</dbReference>
<evidence type="ECO:0000313" key="3">
    <source>
        <dbReference type="EMBL" id="RUP49414.1"/>
    </source>
</evidence>
<dbReference type="PANTHER" id="PTHR15574">
    <property type="entry name" value="WD REPEAT DOMAIN-CONTAINING FAMILY"/>
    <property type="match status" value="1"/>
</dbReference>
<dbReference type="InterPro" id="IPR036322">
    <property type="entry name" value="WD40_repeat_dom_sf"/>
</dbReference>
<keyword evidence="2" id="KW-0677">Repeat</keyword>
<dbReference type="GO" id="GO:0080008">
    <property type="term" value="C:Cul4-RING E3 ubiquitin ligase complex"/>
    <property type="evidence" value="ECO:0007669"/>
    <property type="project" value="TreeGrafter"/>
</dbReference>